<evidence type="ECO:0000313" key="4">
    <source>
        <dbReference type="Proteomes" id="UP000477849"/>
    </source>
</evidence>
<organism evidence="3 4">
    <name type="scientific">Rhizobium daejeonense</name>
    <dbReference type="NCBI Taxonomy" id="240521"/>
    <lineage>
        <taxon>Bacteria</taxon>
        <taxon>Pseudomonadati</taxon>
        <taxon>Pseudomonadota</taxon>
        <taxon>Alphaproteobacteria</taxon>
        <taxon>Hyphomicrobiales</taxon>
        <taxon>Rhizobiaceae</taxon>
        <taxon>Rhizobium/Agrobacterium group</taxon>
        <taxon>Rhizobium</taxon>
    </lineage>
</organism>
<dbReference type="Pfam" id="PF24703">
    <property type="entry name" value="DUF7666"/>
    <property type="match status" value="1"/>
</dbReference>
<dbReference type="EMBL" id="JAAKZH010000003">
    <property type="protein sequence ID" value="NGO63916.1"/>
    <property type="molecule type" value="Genomic_DNA"/>
</dbReference>
<dbReference type="Proteomes" id="UP000477849">
    <property type="component" value="Unassembled WGS sequence"/>
</dbReference>
<feature type="region of interest" description="Disordered" evidence="1">
    <location>
        <begin position="138"/>
        <end position="246"/>
    </location>
</feature>
<proteinExistence type="predicted"/>
<reference evidence="3 4" key="1">
    <citation type="submission" date="2020-02" db="EMBL/GenBank/DDBJ databases">
        <title>Genome sequence of the type strain CCBAU10050 of Rhizobium daejeonense.</title>
        <authorList>
            <person name="Gao J."/>
            <person name="Sun J."/>
        </authorList>
    </citation>
    <scope>NUCLEOTIDE SEQUENCE [LARGE SCALE GENOMIC DNA]</scope>
    <source>
        <strain evidence="3 4">CCBAU10050</strain>
    </source>
</reference>
<protein>
    <recommendedName>
        <fullName evidence="2">DUF7666 domain-containing protein</fullName>
    </recommendedName>
</protein>
<dbReference type="InterPro" id="IPR056083">
    <property type="entry name" value="DUF7666"/>
</dbReference>
<feature type="domain" description="DUF7666" evidence="2">
    <location>
        <begin position="20"/>
        <end position="112"/>
    </location>
</feature>
<feature type="compositionally biased region" description="Polar residues" evidence="1">
    <location>
        <begin position="138"/>
        <end position="241"/>
    </location>
</feature>
<dbReference type="AlphaFoldDB" id="A0A6M1SB17"/>
<accession>A0A6M1SB17</accession>
<evidence type="ECO:0000313" key="3">
    <source>
        <dbReference type="EMBL" id="NGO63916.1"/>
    </source>
</evidence>
<keyword evidence="4" id="KW-1185">Reference proteome</keyword>
<gene>
    <name evidence="3" type="ORF">G6N76_09530</name>
</gene>
<comment type="caution">
    <text evidence="3">The sequence shown here is derived from an EMBL/GenBank/DDBJ whole genome shotgun (WGS) entry which is preliminary data.</text>
</comment>
<name>A0A6M1SB17_9HYPH</name>
<dbReference type="RefSeq" id="WP_164490803.1">
    <property type="nucleotide sequence ID" value="NZ_JAAKZH010000003.1"/>
</dbReference>
<evidence type="ECO:0000259" key="2">
    <source>
        <dbReference type="Pfam" id="PF24703"/>
    </source>
</evidence>
<sequence length="319" mass="32432">MARRATKTAAVESAATTSLTTYKGFNKDWTCRDFQYEVGKTYEHEGAVVRCASGGFHSCEHPLDTWTYYEPNVSRFAQVTASGDIDREHGGDTKIASGKLTIDFELSLGDMARKAVAYVAGLVKASLDTNVTAGYGAHSSTAGEGAHSSTAGTRAHSSTAGTRAHSSTAGEGAHSSTAGTRAHSSTAGYGAHSSTAGEGAHSSTAGEGAHSSTAGTRAHSSTAGEGAHSSTAGEGAHSSTAGYGAHSEVNGDNSIAHSAGRFGTASAVAGSAISLAAYDESVWPPKLIAVRSSMVGENGIEAGKRYRLTTAGEFEEVSE</sequence>
<evidence type="ECO:0000256" key="1">
    <source>
        <dbReference type="SAM" id="MobiDB-lite"/>
    </source>
</evidence>